<evidence type="ECO:0000313" key="1">
    <source>
        <dbReference type="EMBL" id="CAD8140288.1"/>
    </source>
</evidence>
<dbReference type="OMA" id="YQIRINE"/>
<dbReference type="Proteomes" id="UP000683925">
    <property type="component" value="Unassembled WGS sequence"/>
</dbReference>
<gene>
    <name evidence="1" type="ORF">POCTA_138.1.T0110352</name>
</gene>
<keyword evidence="2" id="KW-1185">Reference proteome</keyword>
<comment type="caution">
    <text evidence="1">The sequence shown here is derived from an EMBL/GenBank/DDBJ whole genome shotgun (WGS) entry which is preliminary data.</text>
</comment>
<reference evidence="1" key="1">
    <citation type="submission" date="2021-01" db="EMBL/GenBank/DDBJ databases">
        <authorList>
            <consortium name="Genoscope - CEA"/>
            <person name="William W."/>
        </authorList>
    </citation>
    <scope>NUCLEOTIDE SEQUENCE</scope>
</reference>
<name>A0A8S1SKA9_PAROT</name>
<accession>A0A8S1SKA9</accession>
<protein>
    <submittedName>
        <fullName evidence="1">Uncharacterized protein</fullName>
    </submittedName>
</protein>
<evidence type="ECO:0000313" key="2">
    <source>
        <dbReference type="Proteomes" id="UP000683925"/>
    </source>
</evidence>
<sequence>MLQLGGDEQISMIQDEITILEFQTLDGPNYCIKINENTKKQFGQVKYLNNEERFVKVDQAQKFKTTVYDNLQKYIEAHQSDQDSQIQQQLPQLSNKLQDIIEERDYQLFKSLKRQELFDLACLAEFLVYENLAELIMRIILFHLAEKTKKEIDKWIKEE</sequence>
<dbReference type="AlphaFoldDB" id="A0A8S1SKA9"/>
<dbReference type="EMBL" id="CAJJDP010000010">
    <property type="protein sequence ID" value="CAD8140288.1"/>
    <property type="molecule type" value="Genomic_DNA"/>
</dbReference>
<proteinExistence type="predicted"/>
<organism evidence="1 2">
    <name type="scientific">Paramecium octaurelia</name>
    <dbReference type="NCBI Taxonomy" id="43137"/>
    <lineage>
        <taxon>Eukaryota</taxon>
        <taxon>Sar</taxon>
        <taxon>Alveolata</taxon>
        <taxon>Ciliophora</taxon>
        <taxon>Intramacronucleata</taxon>
        <taxon>Oligohymenophorea</taxon>
        <taxon>Peniculida</taxon>
        <taxon>Parameciidae</taxon>
        <taxon>Paramecium</taxon>
    </lineage>
</organism>
<dbReference type="OrthoDB" id="308664at2759"/>